<evidence type="ECO:0000256" key="4">
    <source>
        <dbReference type="ARBA" id="ARBA00022989"/>
    </source>
</evidence>
<feature type="domain" description="VTT" evidence="8">
    <location>
        <begin position="74"/>
        <end position="193"/>
    </location>
</feature>
<keyword evidence="2 7" id="KW-0812">Transmembrane</keyword>
<dbReference type="OrthoDB" id="3364966at2759"/>
<comment type="subcellular location">
    <subcellularLocation>
        <location evidence="1">Membrane</location>
        <topology evidence="1">Multi-pass membrane protein</topology>
    </subcellularLocation>
</comment>
<evidence type="ECO:0000256" key="6">
    <source>
        <dbReference type="ARBA" id="ARBA00025797"/>
    </source>
</evidence>
<feature type="transmembrane region" description="Helical" evidence="7">
    <location>
        <begin position="5"/>
        <end position="24"/>
    </location>
</feature>
<evidence type="ECO:0000256" key="3">
    <source>
        <dbReference type="ARBA" id="ARBA00022729"/>
    </source>
</evidence>
<feature type="transmembrane region" description="Helical" evidence="7">
    <location>
        <begin position="54"/>
        <end position="71"/>
    </location>
</feature>
<dbReference type="InterPro" id="IPR032816">
    <property type="entry name" value="VTT_dom"/>
</dbReference>
<evidence type="ECO:0000313" key="9">
    <source>
        <dbReference type="EMBL" id="CAI5439190.1"/>
    </source>
</evidence>
<accession>A0A9P1MTL0</accession>
<feature type="transmembrane region" description="Helical" evidence="7">
    <location>
        <begin position="171"/>
        <end position="189"/>
    </location>
</feature>
<organism evidence="9 10">
    <name type="scientific">Caenorhabditis angaria</name>
    <dbReference type="NCBI Taxonomy" id="860376"/>
    <lineage>
        <taxon>Eukaryota</taxon>
        <taxon>Metazoa</taxon>
        <taxon>Ecdysozoa</taxon>
        <taxon>Nematoda</taxon>
        <taxon>Chromadorea</taxon>
        <taxon>Rhabditida</taxon>
        <taxon>Rhabditina</taxon>
        <taxon>Rhabditomorpha</taxon>
        <taxon>Rhabditoidea</taxon>
        <taxon>Rhabditidae</taxon>
        <taxon>Peloderinae</taxon>
        <taxon>Caenorhabditis</taxon>
    </lineage>
</organism>
<proteinExistence type="inferred from homology"/>
<evidence type="ECO:0000256" key="7">
    <source>
        <dbReference type="SAM" id="Phobius"/>
    </source>
</evidence>
<feature type="transmembrane region" description="Helical" evidence="7">
    <location>
        <begin position="210"/>
        <end position="228"/>
    </location>
</feature>
<comment type="similarity">
    <text evidence="6">Belongs to the TMEM41 family.</text>
</comment>
<reference evidence="9" key="1">
    <citation type="submission" date="2022-11" db="EMBL/GenBank/DDBJ databases">
        <authorList>
            <person name="Kikuchi T."/>
        </authorList>
    </citation>
    <scope>NUCLEOTIDE SEQUENCE</scope>
    <source>
        <strain evidence="9">PS1010</strain>
    </source>
</reference>
<feature type="transmembrane region" description="Helical" evidence="7">
    <location>
        <begin position="103"/>
        <end position="120"/>
    </location>
</feature>
<evidence type="ECO:0000256" key="1">
    <source>
        <dbReference type="ARBA" id="ARBA00004141"/>
    </source>
</evidence>
<feature type="transmembrane region" description="Helical" evidence="7">
    <location>
        <begin position="141"/>
        <end position="159"/>
    </location>
</feature>
<dbReference type="AlphaFoldDB" id="A0A9P1MTL0"/>
<gene>
    <name evidence="9" type="ORF">CAMP_LOCUS1827</name>
</gene>
<keyword evidence="5 7" id="KW-0472">Membrane</keyword>
<evidence type="ECO:0000256" key="5">
    <source>
        <dbReference type="ARBA" id="ARBA00023136"/>
    </source>
</evidence>
<name>A0A9P1MTL0_9PELO</name>
<keyword evidence="3" id="KW-0732">Signal</keyword>
<evidence type="ECO:0000313" key="10">
    <source>
        <dbReference type="Proteomes" id="UP001152747"/>
    </source>
</evidence>
<keyword evidence="10" id="KW-1185">Reference proteome</keyword>
<dbReference type="PANTHER" id="PTHR43220">
    <property type="match status" value="1"/>
</dbReference>
<keyword evidence="4 7" id="KW-1133">Transmembrane helix</keyword>
<comment type="caution">
    <text evidence="9">The sequence shown here is derived from an EMBL/GenBank/DDBJ whole genome shotgun (WGS) entry which is preliminary data.</text>
</comment>
<dbReference type="GO" id="GO:0016020">
    <property type="term" value="C:membrane"/>
    <property type="evidence" value="ECO:0007669"/>
    <property type="project" value="UniProtKB-SubCell"/>
</dbReference>
<dbReference type="InterPro" id="IPR045014">
    <property type="entry name" value="TM41A/B"/>
</dbReference>
<sequence length="238" mass="27656">MREIFYLLFIFLNFSLFLYIFWAAGPTIPGLKWPANFEELRNLASELQKVRENHHFYILSLFSLIYIYKQCFAIPGSFFMNLLAGAIFGFFEAIFLVPILNTIGASLCFILSRFFAKPIIERFLQERIGILKKKISSNRHRLWIFLLSARLFPFTPHWFLNISSPFLEIPLIFHITTIFLGCFPYNFVCVSSGTAISQIDSTSDVFSFDILLKLIGFSLIFMGFAWFSRKKAGEIVEK</sequence>
<protein>
    <recommendedName>
        <fullName evidence="8">VTT domain-containing protein</fullName>
    </recommendedName>
</protein>
<dbReference type="EMBL" id="CANHGI010000001">
    <property type="protein sequence ID" value="CAI5439190.1"/>
    <property type="molecule type" value="Genomic_DNA"/>
</dbReference>
<dbReference type="Pfam" id="PF09335">
    <property type="entry name" value="VTT_dom"/>
    <property type="match status" value="1"/>
</dbReference>
<dbReference type="Proteomes" id="UP001152747">
    <property type="component" value="Unassembled WGS sequence"/>
</dbReference>
<evidence type="ECO:0000256" key="2">
    <source>
        <dbReference type="ARBA" id="ARBA00022692"/>
    </source>
</evidence>
<evidence type="ECO:0000259" key="8">
    <source>
        <dbReference type="Pfam" id="PF09335"/>
    </source>
</evidence>
<dbReference type="PANTHER" id="PTHR43220:SF21">
    <property type="entry name" value="TRANSMEMBRANE PROTEIN 41A"/>
    <property type="match status" value="1"/>
</dbReference>